<name>A0A418ZQH0_9RHOB</name>
<proteinExistence type="predicted"/>
<accession>A0A418ZQH0</accession>
<dbReference type="EMBL" id="QZEV01000123">
    <property type="protein sequence ID" value="RJK98494.1"/>
    <property type="molecule type" value="Genomic_DNA"/>
</dbReference>
<keyword evidence="2" id="KW-1185">Reference proteome</keyword>
<dbReference type="Proteomes" id="UP000285530">
    <property type="component" value="Unassembled WGS sequence"/>
</dbReference>
<protein>
    <submittedName>
        <fullName evidence="1">Uncharacterized protein</fullName>
    </submittedName>
</protein>
<evidence type="ECO:0000313" key="2">
    <source>
        <dbReference type="Proteomes" id="UP000285530"/>
    </source>
</evidence>
<organism evidence="1 2">
    <name type="scientific">Paracoccus aestuarii</name>
    <dbReference type="NCBI Taxonomy" id="453842"/>
    <lineage>
        <taxon>Bacteria</taxon>
        <taxon>Pseudomonadati</taxon>
        <taxon>Pseudomonadota</taxon>
        <taxon>Alphaproteobacteria</taxon>
        <taxon>Rhodobacterales</taxon>
        <taxon>Paracoccaceae</taxon>
        <taxon>Paracoccus</taxon>
    </lineage>
</organism>
<reference evidence="1 2" key="1">
    <citation type="submission" date="2018-09" db="EMBL/GenBank/DDBJ databases">
        <title>Paracoccus onubensis nov. sp. a moderate halophilic bacterium isolated from Gruta de las Maravillas (Aracena, Spain).</title>
        <authorList>
            <person name="Jurado V."/>
            <person name="Gutierrez-Patricio S."/>
            <person name="Gonzalez-Pimentel J.L."/>
            <person name="Laiz L."/>
            <person name="Saiz-Jimenez C."/>
        </authorList>
    </citation>
    <scope>NUCLEOTIDE SEQUENCE [LARGE SCALE GENOMIC DNA]</scope>
    <source>
        <strain evidence="1 2">DSM 19484</strain>
    </source>
</reference>
<dbReference type="AlphaFoldDB" id="A0A418ZQH0"/>
<evidence type="ECO:0000313" key="1">
    <source>
        <dbReference type="EMBL" id="RJK98494.1"/>
    </source>
</evidence>
<gene>
    <name evidence="1" type="ORF">D3P06_16200</name>
</gene>
<comment type="caution">
    <text evidence="1">The sequence shown here is derived from an EMBL/GenBank/DDBJ whole genome shotgun (WGS) entry which is preliminary data.</text>
</comment>
<sequence length="63" mass="7139">MSFGLRCGQTLDKAMQAVALCFCRRQFSPQLSCFHLSLPPGFSLSLKFCSCIKDRHRMGVRLL</sequence>